<evidence type="ECO:0000256" key="3">
    <source>
        <dbReference type="ARBA" id="ARBA00012252"/>
    </source>
</evidence>
<keyword evidence="6" id="KW-0369">Histidine metabolism</keyword>
<evidence type="ECO:0000256" key="7">
    <source>
        <dbReference type="ARBA" id="ARBA00022954"/>
    </source>
</evidence>
<dbReference type="InterPro" id="IPR022384">
    <property type="entry name" value="FormiminoTrfase_cat_dom_sf"/>
</dbReference>
<dbReference type="SMART" id="SM01221">
    <property type="entry name" value="FTCD"/>
    <property type="match status" value="1"/>
</dbReference>
<dbReference type="Pfam" id="PF07837">
    <property type="entry name" value="FTCD_N"/>
    <property type="match status" value="1"/>
</dbReference>
<dbReference type="Proteomes" id="UP000004295">
    <property type="component" value="Unassembled WGS sequence"/>
</dbReference>
<dbReference type="PANTHER" id="PTHR12234">
    <property type="entry name" value="FORMIMINOTRANSFERASE-CYCLODEAMINASE"/>
    <property type="match status" value="1"/>
</dbReference>
<evidence type="ECO:0000313" key="11">
    <source>
        <dbReference type="Proteomes" id="UP000004295"/>
    </source>
</evidence>
<name>C3J926_POREA</name>
<accession>C3J926</accession>
<sequence length="301" mass="33367">MASATKIVECVPNFSEGRDREKIEKIVNPFRTRQGVKLLNYSNDEDHNRLVVTVVGTPEAVKESLLEAVGVAVEVIDMTKHSGQHPRMGAVDVVPFIPIRNMEMDEAIALSREVGEIIGTKYGVPVYLYEKSATAPHRENLAKVRKGEFEGMETKVHEAEWLPDFGPADRHATAGCVAVGARMPLVAYNVNLNTSDVAIADAIAKRVRHIGGGLRFCKAMGVELTDRHIAQVSMNLTDFTKTSVYRAHEMVRMEAKRYGVEIVGSEVIGLLPMAALIDCAEYYLGIENFSHDQILELRMME</sequence>
<dbReference type="UniPathway" id="UPA00379">
    <property type="reaction ID" value="UER00555"/>
</dbReference>
<gene>
    <name evidence="10" type="primary">ftcD</name>
    <name evidence="10" type="ORF">POREN0001_1464</name>
</gene>
<dbReference type="NCBIfam" id="TIGR02024">
    <property type="entry name" value="FtcD"/>
    <property type="match status" value="1"/>
</dbReference>
<keyword evidence="5 10" id="KW-0808">Transferase</keyword>
<comment type="subcellular location">
    <subcellularLocation>
        <location evidence="1">Cytoplasm</location>
    </subcellularLocation>
</comment>
<dbReference type="InterPro" id="IPR004227">
    <property type="entry name" value="Formiminotransferase_cat"/>
</dbReference>
<dbReference type="GO" id="GO:0019556">
    <property type="term" value="P:L-histidine catabolic process to glutamate and formamide"/>
    <property type="evidence" value="ECO:0007669"/>
    <property type="project" value="UniProtKB-UniPathway"/>
</dbReference>
<comment type="caution">
    <text evidence="10">The sequence shown here is derived from an EMBL/GenBank/DDBJ whole genome shotgun (WGS) entry which is preliminary data.</text>
</comment>
<dbReference type="Gene3D" id="3.30.990.10">
    <property type="entry name" value="Formiminotransferase, N-terminal subdomain"/>
    <property type="match status" value="1"/>
</dbReference>
<evidence type="ECO:0000256" key="1">
    <source>
        <dbReference type="ARBA" id="ARBA00004496"/>
    </source>
</evidence>
<evidence type="ECO:0000259" key="9">
    <source>
        <dbReference type="SMART" id="SM01222"/>
    </source>
</evidence>
<evidence type="ECO:0000313" key="10">
    <source>
        <dbReference type="EMBL" id="EEN83331.1"/>
    </source>
</evidence>
<dbReference type="GO" id="GO:0005542">
    <property type="term" value="F:folic acid binding"/>
    <property type="evidence" value="ECO:0007669"/>
    <property type="project" value="UniProtKB-KW"/>
</dbReference>
<dbReference type="eggNOG" id="COG3643">
    <property type="taxonomic scope" value="Bacteria"/>
</dbReference>
<evidence type="ECO:0000256" key="5">
    <source>
        <dbReference type="ARBA" id="ARBA00022679"/>
    </source>
</evidence>
<proteinExistence type="predicted"/>
<reference evidence="10 11" key="1">
    <citation type="submission" date="2009-04" db="EMBL/GenBank/DDBJ databases">
        <authorList>
            <person name="Sebastian Y."/>
            <person name="Madupu R."/>
            <person name="Durkin A.S."/>
            <person name="Torralba M."/>
            <person name="Methe B."/>
            <person name="Sutton G.G."/>
            <person name="Strausberg R.L."/>
            <person name="Nelson K.E."/>
        </authorList>
    </citation>
    <scope>NUCLEOTIDE SEQUENCE [LARGE SCALE GENOMIC DNA]</scope>
    <source>
        <strain evidence="11">ATCC 35406 / BCRC 14492 / JCM 8526 / NCTC 13058 / HG 370</strain>
    </source>
</reference>
<evidence type="ECO:0000259" key="8">
    <source>
        <dbReference type="SMART" id="SM01221"/>
    </source>
</evidence>
<dbReference type="GO" id="GO:0030409">
    <property type="term" value="F:glutamate formimidoyltransferase activity"/>
    <property type="evidence" value="ECO:0007669"/>
    <property type="project" value="UniProtKB-EC"/>
</dbReference>
<evidence type="ECO:0000256" key="2">
    <source>
        <dbReference type="ARBA" id="ARBA00005082"/>
    </source>
</evidence>
<dbReference type="STRING" id="553175.POREN0001_1464"/>
<protein>
    <recommendedName>
        <fullName evidence="3">glutamate formimidoyltransferase</fullName>
        <ecNumber evidence="3">2.1.2.5</ecNumber>
    </recommendedName>
</protein>
<dbReference type="InterPro" id="IPR037064">
    <property type="entry name" value="Formiminotransferase_N_sf"/>
</dbReference>
<dbReference type="GO" id="GO:0005737">
    <property type="term" value="C:cytoplasm"/>
    <property type="evidence" value="ECO:0007669"/>
    <property type="project" value="UniProtKB-SubCell"/>
</dbReference>
<evidence type="ECO:0000256" key="4">
    <source>
        <dbReference type="ARBA" id="ARBA00022490"/>
    </source>
</evidence>
<dbReference type="Gene3D" id="3.30.70.670">
    <property type="entry name" value="Formiminotransferase, C-terminal subdomain"/>
    <property type="match status" value="1"/>
</dbReference>
<feature type="domain" description="Formiminotransferase C-terminal subdomain" evidence="8">
    <location>
        <begin position="184"/>
        <end position="298"/>
    </location>
</feature>
<evidence type="ECO:0000256" key="6">
    <source>
        <dbReference type="ARBA" id="ARBA00022808"/>
    </source>
</evidence>
<keyword evidence="11" id="KW-1185">Reference proteome</keyword>
<dbReference type="SUPFAM" id="SSF55116">
    <property type="entry name" value="Formiminotransferase domain of formiminotransferase-cyclodeaminase"/>
    <property type="match status" value="2"/>
</dbReference>
<dbReference type="InterPro" id="IPR013802">
    <property type="entry name" value="Formiminotransferase_C"/>
</dbReference>
<dbReference type="PANTHER" id="PTHR12234:SF8">
    <property type="entry name" value="FORMIMINOTRANSFERASE-CYCLODEAMINASE"/>
    <property type="match status" value="1"/>
</dbReference>
<dbReference type="AlphaFoldDB" id="C3J926"/>
<keyword evidence="4" id="KW-0963">Cytoplasm</keyword>
<dbReference type="EMBL" id="ACNN01000011">
    <property type="protein sequence ID" value="EEN83331.1"/>
    <property type="molecule type" value="Genomic_DNA"/>
</dbReference>
<dbReference type="InterPro" id="IPR012886">
    <property type="entry name" value="Formiminotransferase_N"/>
</dbReference>
<dbReference type="RefSeq" id="WP_004332682.1">
    <property type="nucleotide sequence ID" value="NZ_ACNN01000011.1"/>
</dbReference>
<dbReference type="Pfam" id="PF02971">
    <property type="entry name" value="FTCD"/>
    <property type="match status" value="1"/>
</dbReference>
<keyword evidence="7" id="KW-0290">Folate-binding</keyword>
<dbReference type="InterPro" id="IPR051623">
    <property type="entry name" value="FTCD"/>
</dbReference>
<organism evidence="10 11">
    <name type="scientific">Porphyromonas endodontalis (strain ATCC 35406 / DSM 24491 / JCM 8526 / CCUG 16442 / BCRC 14492 / NCTC 13058 / HG 370)</name>
    <name type="common">Bacteroides endodontalis</name>
    <dbReference type="NCBI Taxonomy" id="553175"/>
    <lineage>
        <taxon>Bacteria</taxon>
        <taxon>Pseudomonadati</taxon>
        <taxon>Bacteroidota</taxon>
        <taxon>Bacteroidia</taxon>
        <taxon>Bacteroidales</taxon>
        <taxon>Porphyromonadaceae</taxon>
        <taxon>Porphyromonas</taxon>
    </lineage>
</organism>
<feature type="domain" description="Formiminotransferase N-terminal subdomain" evidence="9">
    <location>
        <begin position="6"/>
        <end position="183"/>
    </location>
</feature>
<dbReference type="SMART" id="SM01222">
    <property type="entry name" value="FTCD_N"/>
    <property type="match status" value="1"/>
</dbReference>
<dbReference type="InterPro" id="IPR037070">
    <property type="entry name" value="Formiminotransferase_C_sf"/>
</dbReference>
<comment type="pathway">
    <text evidence="2">Amino-acid degradation; L-histidine degradation into L-glutamate; L-glutamate from N-formimidoyl-L-glutamate (transferase route): step 1/1.</text>
</comment>
<dbReference type="EC" id="2.1.2.5" evidence="3"/>
<dbReference type="GeneID" id="93365087"/>
<dbReference type="GO" id="GO:0019557">
    <property type="term" value="P:L-histidine catabolic process to glutamate and formate"/>
    <property type="evidence" value="ECO:0007669"/>
    <property type="project" value="UniProtKB-UniPathway"/>
</dbReference>